<evidence type="ECO:0000313" key="10">
    <source>
        <dbReference type="Proteomes" id="UP000664521"/>
    </source>
</evidence>
<reference evidence="9" key="1">
    <citation type="submission" date="2021-03" db="EMBL/GenBank/DDBJ databases">
        <authorList>
            <person name="Tagirdzhanova G."/>
        </authorList>
    </citation>
    <scope>NUCLEOTIDE SEQUENCE</scope>
</reference>
<dbReference type="EMBL" id="CAJPDS010000015">
    <property type="protein sequence ID" value="CAF9915222.1"/>
    <property type="molecule type" value="Genomic_DNA"/>
</dbReference>
<dbReference type="OrthoDB" id="5413553at2759"/>
<comment type="subcellular location">
    <subcellularLocation>
        <location evidence="1">Nucleus</location>
    </subcellularLocation>
</comment>
<evidence type="ECO:0000256" key="7">
    <source>
        <dbReference type="SAM" id="Coils"/>
    </source>
</evidence>
<dbReference type="GO" id="GO:0006397">
    <property type="term" value="P:mRNA processing"/>
    <property type="evidence" value="ECO:0007669"/>
    <property type="project" value="UniProtKB-KW"/>
</dbReference>
<dbReference type="Pfam" id="PF05700">
    <property type="entry name" value="BCAS2"/>
    <property type="match status" value="1"/>
</dbReference>
<dbReference type="InterPro" id="IPR008409">
    <property type="entry name" value="SPF27"/>
</dbReference>
<dbReference type="GO" id="GO:0071011">
    <property type="term" value="C:precatalytic spliceosome"/>
    <property type="evidence" value="ECO:0007669"/>
    <property type="project" value="TreeGrafter"/>
</dbReference>
<evidence type="ECO:0000256" key="5">
    <source>
        <dbReference type="ARBA" id="ARBA00023187"/>
    </source>
</evidence>
<dbReference type="Proteomes" id="UP000664521">
    <property type="component" value="Unassembled WGS sequence"/>
</dbReference>
<name>A0A8H3EZ26_9LECA</name>
<evidence type="ECO:0000256" key="3">
    <source>
        <dbReference type="ARBA" id="ARBA00022664"/>
    </source>
</evidence>
<feature type="compositionally biased region" description="Polar residues" evidence="8">
    <location>
        <begin position="60"/>
        <end position="75"/>
    </location>
</feature>
<evidence type="ECO:0000256" key="8">
    <source>
        <dbReference type="SAM" id="MobiDB-lite"/>
    </source>
</evidence>
<dbReference type="GO" id="GO:0071013">
    <property type="term" value="C:catalytic step 2 spliceosome"/>
    <property type="evidence" value="ECO:0007669"/>
    <property type="project" value="TreeGrafter"/>
</dbReference>
<keyword evidence="6" id="KW-0539">Nucleus</keyword>
<feature type="region of interest" description="Disordered" evidence="8">
    <location>
        <begin position="32"/>
        <end position="75"/>
    </location>
</feature>
<comment type="similarity">
    <text evidence="2">Belongs to the SPF27 family.</text>
</comment>
<evidence type="ECO:0000256" key="6">
    <source>
        <dbReference type="ARBA" id="ARBA00023242"/>
    </source>
</evidence>
<proteinExistence type="inferred from homology"/>
<dbReference type="GO" id="GO:0008380">
    <property type="term" value="P:RNA splicing"/>
    <property type="evidence" value="ECO:0007669"/>
    <property type="project" value="UniProtKB-KW"/>
</dbReference>
<organism evidence="9 10">
    <name type="scientific">Heterodermia speciosa</name>
    <dbReference type="NCBI Taxonomy" id="116794"/>
    <lineage>
        <taxon>Eukaryota</taxon>
        <taxon>Fungi</taxon>
        <taxon>Dikarya</taxon>
        <taxon>Ascomycota</taxon>
        <taxon>Pezizomycotina</taxon>
        <taxon>Lecanoromycetes</taxon>
        <taxon>OSLEUM clade</taxon>
        <taxon>Lecanoromycetidae</taxon>
        <taxon>Caliciales</taxon>
        <taxon>Physciaceae</taxon>
        <taxon>Heterodermia</taxon>
    </lineage>
</organism>
<evidence type="ECO:0000256" key="2">
    <source>
        <dbReference type="ARBA" id="ARBA00010788"/>
    </source>
</evidence>
<feature type="coiled-coil region" evidence="7">
    <location>
        <begin position="114"/>
        <end position="141"/>
    </location>
</feature>
<evidence type="ECO:0000313" key="9">
    <source>
        <dbReference type="EMBL" id="CAF9915222.1"/>
    </source>
</evidence>
<gene>
    <name evidence="9" type="ORF">HETSPECPRED_002334</name>
</gene>
<keyword evidence="3" id="KW-0507">mRNA processing</keyword>
<protein>
    <submittedName>
        <fullName evidence="9">Uncharacterized protein</fullName>
    </submittedName>
</protein>
<sequence length="190" mass="21061">MPLITDSLDSLPYLDNSTPESLASARALISASLPPSSTTSPHPSLPSPPPSLLAGKYRPTATSAPNPLSSIKTSHYESPSTLREACISSFYLGKRQQTLELLEQFGKNSWLVHNSVLEDELRALEKELVQCREETTGVNRERKQLQVGAKEEMEGLEREWRRGVGRVVEVEVGLGELEMERVRLLREGGH</sequence>
<keyword evidence="7" id="KW-0175">Coiled coil</keyword>
<dbReference type="PANTHER" id="PTHR13296:SF0">
    <property type="entry name" value="PRE-MRNA-SPLICING FACTOR SPF27"/>
    <property type="match status" value="1"/>
</dbReference>
<keyword evidence="4" id="KW-0747">Spliceosome</keyword>
<dbReference type="GO" id="GO:0000974">
    <property type="term" value="C:Prp19 complex"/>
    <property type="evidence" value="ECO:0007669"/>
    <property type="project" value="TreeGrafter"/>
</dbReference>
<dbReference type="PANTHER" id="PTHR13296">
    <property type="entry name" value="BCAS2 PROTEIN"/>
    <property type="match status" value="1"/>
</dbReference>
<feature type="compositionally biased region" description="Low complexity" evidence="8">
    <location>
        <begin position="32"/>
        <end position="42"/>
    </location>
</feature>
<keyword evidence="10" id="KW-1185">Reference proteome</keyword>
<comment type="caution">
    <text evidence="9">The sequence shown here is derived from an EMBL/GenBank/DDBJ whole genome shotgun (WGS) entry which is preliminary data.</text>
</comment>
<dbReference type="AlphaFoldDB" id="A0A8H3EZ26"/>
<evidence type="ECO:0000256" key="4">
    <source>
        <dbReference type="ARBA" id="ARBA00022728"/>
    </source>
</evidence>
<evidence type="ECO:0000256" key="1">
    <source>
        <dbReference type="ARBA" id="ARBA00004123"/>
    </source>
</evidence>
<accession>A0A8H3EZ26</accession>
<keyword evidence="5" id="KW-0508">mRNA splicing</keyword>